<protein>
    <submittedName>
        <fullName evidence="3">Inner membrane protein</fullName>
    </submittedName>
</protein>
<proteinExistence type="predicted"/>
<dbReference type="AlphaFoldDB" id="A0A521FQL8"/>
<accession>A0A521FQL8</accession>
<dbReference type="Pfam" id="PF04307">
    <property type="entry name" value="YdjM"/>
    <property type="match status" value="1"/>
</dbReference>
<keyword evidence="4" id="KW-1185">Reference proteome</keyword>
<gene>
    <name evidence="3" type="ORF">SAMN06273567_11363</name>
</gene>
<feature type="transmembrane region" description="Helical" evidence="2">
    <location>
        <begin position="154"/>
        <end position="173"/>
    </location>
</feature>
<keyword evidence="2" id="KW-0812">Transmembrane</keyword>
<feature type="transmembrane region" description="Helical" evidence="2">
    <location>
        <begin position="118"/>
        <end position="134"/>
    </location>
</feature>
<reference evidence="3 4" key="1">
    <citation type="submission" date="2017-05" db="EMBL/GenBank/DDBJ databases">
        <authorList>
            <person name="Varghese N."/>
            <person name="Submissions S."/>
        </authorList>
    </citation>
    <scope>NUCLEOTIDE SEQUENCE [LARGE SCALE GENOMIC DNA]</scope>
    <source>
        <strain evidence="3 4">DSM 46834</strain>
    </source>
</reference>
<dbReference type="Proteomes" id="UP000317484">
    <property type="component" value="Unassembled WGS sequence"/>
</dbReference>
<keyword evidence="2" id="KW-1133">Transmembrane helix</keyword>
<dbReference type="EMBL" id="FXTJ01000013">
    <property type="protein sequence ID" value="SMO98482.1"/>
    <property type="molecule type" value="Genomic_DNA"/>
</dbReference>
<evidence type="ECO:0000256" key="1">
    <source>
        <dbReference type="SAM" id="MobiDB-lite"/>
    </source>
</evidence>
<feature type="transmembrane region" description="Helical" evidence="2">
    <location>
        <begin position="94"/>
        <end position="111"/>
    </location>
</feature>
<keyword evidence="2" id="KW-0472">Membrane</keyword>
<sequence>MAGARTRTVACALAALAAVVVLDVVLAARSWSVPVEAVLDEPAHLLTAWLLLTAAGVRSRQVVVWALAGAVLIDLDHLPLYAGFPVDAGGGRPVSHSVTTVVVLLGAAAAWRAQRTRLAALALGVVLHLVRDLGSGPGVPALWPWLWDPLRVSHAAYLTVLVTAVAVIAVRAWRGGAGAAASPGRTTPGSPPRRQVG</sequence>
<evidence type="ECO:0000256" key="2">
    <source>
        <dbReference type="SAM" id="Phobius"/>
    </source>
</evidence>
<organism evidence="3 4">
    <name type="scientific">Geodermatophilus aquaeductus</name>
    <dbReference type="NCBI Taxonomy" id="1564161"/>
    <lineage>
        <taxon>Bacteria</taxon>
        <taxon>Bacillati</taxon>
        <taxon>Actinomycetota</taxon>
        <taxon>Actinomycetes</taxon>
        <taxon>Geodermatophilales</taxon>
        <taxon>Geodermatophilaceae</taxon>
        <taxon>Geodermatophilus</taxon>
    </lineage>
</organism>
<feature type="region of interest" description="Disordered" evidence="1">
    <location>
        <begin position="178"/>
        <end position="197"/>
    </location>
</feature>
<dbReference type="InterPro" id="IPR007404">
    <property type="entry name" value="YdjM-like"/>
</dbReference>
<evidence type="ECO:0000313" key="3">
    <source>
        <dbReference type="EMBL" id="SMO98482.1"/>
    </source>
</evidence>
<evidence type="ECO:0000313" key="4">
    <source>
        <dbReference type="Proteomes" id="UP000317484"/>
    </source>
</evidence>
<feature type="transmembrane region" description="Helical" evidence="2">
    <location>
        <begin position="62"/>
        <end position="82"/>
    </location>
</feature>
<dbReference type="RefSeq" id="WP_142460721.1">
    <property type="nucleotide sequence ID" value="NZ_FXTJ01000013.1"/>
</dbReference>
<name>A0A521FQL8_9ACTN</name>